<dbReference type="RefSeq" id="WP_084317951.1">
    <property type="nucleotide sequence ID" value="NZ_FNTY01000002.1"/>
</dbReference>
<dbReference type="PROSITE" id="PS50885">
    <property type="entry name" value="HAMP"/>
    <property type="match status" value="1"/>
</dbReference>
<dbReference type="PROSITE" id="PS50111">
    <property type="entry name" value="CHEMOTAXIS_TRANSDUC_2"/>
    <property type="match status" value="1"/>
</dbReference>
<keyword evidence="3" id="KW-0488">Methylation</keyword>
<dbReference type="Pfam" id="PF00672">
    <property type="entry name" value="HAMP"/>
    <property type="match status" value="1"/>
</dbReference>
<keyword evidence="7 11" id="KW-0472">Membrane</keyword>
<feature type="transmembrane region" description="Helical" evidence="11">
    <location>
        <begin position="214"/>
        <end position="238"/>
    </location>
</feature>
<evidence type="ECO:0000256" key="2">
    <source>
        <dbReference type="ARBA" id="ARBA00022475"/>
    </source>
</evidence>
<dbReference type="PANTHER" id="PTHR32089:SF112">
    <property type="entry name" value="LYSOZYME-LIKE PROTEIN-RELATED"/>
    <property type="match status" value="1"/>
</dbReference>
<evidence type="ECO:0000256" key="3">
    <source>
        <dbReference type="ARBA" id="ARBA00022481"/>
    </source>
</evidence>
<keyword evidence="6 11" id="KW-1133">Transmembrane helix</keyword>
<dbReference type="Proteomes" id="UP000198985">
    <property type="component" value="Unassembled WGS sequence"/>
</dbReference>
<comment type="similarity">
    <text evidence="9">Belongs to the methyl-accepting chemotaxis (MCP) protein family.</text>
</comment>
<accession>A0A1H5IM44</accession>
<dbReference type="GO" id="GO:0005886">
    <property type="term" value="C:plasma membrane"/>
    <property type="evidence" value="ECO:0007669"/>
    <property type="project" value="UniProtKB-SubCell"/>
</dbReference>
<dbReference type="EMBL" id="FNTY01000002">
    <property type="protein sequence ID" value="SEE40558.1"/>
    <property type="molecule type" value="Genomic_DNA"/>
</dbReference>
<comment type="subcellular location">
    <subcellularLocation>
        <location evidence="1">Cell membrane</location>
        <topology evidence="1">Multi-pass membrane protein</topology>
    </subcellularLocation>
</comment>
<evidence type="ECO:0000256" key="5">
    <source>
        <dbReference type="ARBA" id="ARBA00022692"/>
    </source>
</evidence>
<protein>
    <submittedName>
        <fullName evidence="14">Methyl-accepting chemotaxis protein</fullName>
    </submittedName>
</protein>
<keyword evidence="4" id="KW-0145">Chemotaxis</keyword>
<dbReference type="SUPFAM" id="SSF58104">
    <property type="entry name" value="Methyl-accepting chemotaxis protein (MCP) signaling domain"/>
    <property type="match status" value="1"/>
</dbReference>
<dbReference type="AlphaFoldDB" id="A0A1H5IM44"/>
<proteinExistence type="inferred from homology"/>
<dbReference type="Pfam" id="PF02203">
    <property type="entry name" value="TarH"/>
    <property type="match status" value="1"/>
</dbReference>
<dbReference type="CDD" id="cd11386">
    <property type="entry name" value="MCP_signal"/>
    <property type="match status" value="1"/>
</dbReference>
<dbReference type="GO" id="GO:0007165">
    <property type="term" value="P:signal transduction"/>
    <property type="evidence" value="ECO:0007669"/>
    <property type="project" value="UniProtKB-KW"/>
</dbReference>
<gene>
    <name evidence="14" type="ORF">SAMN04490194_2106</name>
</gene>
<keyword evidence="5 11" id="KW-0812">Transmembrane</keyword>
<evidence type="ECO:0000256" key="10">
    <source>
        <dbReference type="PROSITE-ProRule" id="PRU00284"/>
    </source>
</evidence>
<reference evidence="14 15" key="1">
    <citation type="submission" date="2016-10" db="EMBL/GenBank/DDBJ databases">
        <authorList>
            <person name="de Groot N.N."/>
        </authorList>
    </citation>
    <scope>NUCLEOTIDE SEQUENCE [LARGE SCALE GENOMIC DNA]</scope>
    <source>
        <strain evidence="14 15">BS3662</strain>
    </source>
</reference>
<dbReference type="Pfam" id="PF00015">
    <property type="entry name" value="MCPsignal"/>
    <property type="match status" value="1"/>
</dbReference>
<dbReference type="Gene3D" id="1.10.287.950">
    <property type="entry name" value="Methyl-accepting chemotaxis protein"/>
    <property type="match status" value="1"/>
</dbReference>
<evidence type="ECO:0000313" key="14">
    <source>
        <dbReference type="EMBL" id="SEE40558.1"/>
    </source>
</evidence>
<dbReference type="GO" id="GO:0006935">
    <property type="term" value="P:chemotaxis"/>
    <property type="evidence" value="ECO:0007669"/>
    <property type="project" value="UniProtKB-KW"/>
</dbReference>
<dbReference type="InterPro" id="IPR004089">
    <property type="entry name" value="MCPsignal_dom"/>
</dbReference>
<evidence type="ECO:0000259" key="13">
    <source>
        <dbReference type="PROSITE" id="PS50885"/>
    </source>
</evidence>
<name>A0A1H5IM44_9PSED</name>
<evidence type="ECO:0000259" key="12">
    <source>
        <dbReference type="PROSITE" id="PS50111"/>
    </source>
</evidence>
<dbReference type="SMART" id="SM00304">
    <property type="entry name" value="HAMP"/>
    <property type="match status" value="2"/>
</dbReference>
<evidence type="ECO:0000256" key="8">
    <source>
        <dbReference type="ARBA" id="ARBA00023224"/>
    </source>
</evidence>
<evidence type="ECO:0000256" key="4">
    <source>
        <dbReference type="ARBA" id="ARBA00022500"/>
    </source>
</evidence>
<feature type="domain" description="HAMP" evidence="13">
    <location>
        <begin position="235"/>
        <end position="288"/>
    </location>
</feature>
<keyword evidence="8 10" id="KW-0807">Transducer</keyword>
<evidence type="ECO:0000256" key="6">
    <source>
        <dbReference type="ARBA" id="ARBA00022989"/>
    </source>
</evidence>
<evidence type="ECO:0000256" key="7">
    <source>
        <dbReference type="ARBA" id="ARBA00023136"/>
    </source>
</evidence>
<feature type="domain" description="Methyl-accepting transducer" evidence="12">
    <location>
        <begin position="293"/>
        <end position="529"/>
    </location>
</feature>
<evidence type="ECO:0000256" key="1">
    <source>
        <dbReference type="ARBA" id="ARBA00004651"/>
    </source>
</evidence>
<dbReference type="FunFam" id="1.10.287.950:FF:000001">
    <property type="entry name" value="Methyl-accepting chemotaxis sensory transducer"/>
    <property type="match status" value="1"/>
</dbReference>
<dbReference type="InterPro" id="IPR003660">
    <property type="entry name" value="HAMP_dom"/>
</dbReference>
<evidence type="ECO:0000256" key="9">
    <source>
        <dbReference type="ARBA" id="ARBA00029447"/>
    </source>
</evidence>
<dbReference type="CDD" id="cd06225">
    <property type="entry name" value="HAMP"/>
    <property type="match status" value="1"/>
</dbReference>
<keyword evidence="2" id="KW-1003">Cell membrane</keyword>
<evidence type="ECO:0000313" key="15">
    <source>
        <dbReference type="Proteomes" id="UP000198985"/>
    </source>
</evidence>
<organism evidence="14 15">
    <name type="scientific">Pseudomonas migulae</name>
    <dbReference type="NCBI Taxonomy" id="78543"/>
    <lineage>
        <taxon>Bacteria</taxon>
        <taxon>Pseudomonadati</taxon>
        <taxon>Pseudomonadota</taxon>
        <taxon>Gammaproteobacteria</taxon>
        <taxon>Pseudomonadales</taxon>
        <taxon>Pseudomonadaceae</taxon>
        <taxon>Pseudomonas</taxon>
    </lineage>
</organism>
<evidence type="ECO:0000256" key="11">
    <source>
        <dbReference type="SAM" id="Phobius"/>
    </source>
</evidence>
<dbReference type="SMART" id="SM00283">
    <property type="entry name" value="MA"/>
    <property type="match status" value="1"/>
</dbReference>
<dbReference type="PANTHER" id="PTHR32089">
    <property type="entry name" value="METHYL-ACCEPTING CHEMOTAXIS PROTEIN MCPB"/>
    <property type="match status" value="1"/>
</dbReference>
<sequence length="565" mass="59745">MRNLSVRLKLYVLTACFVSSLTLVGGAGWFGIRNAGGAMEGVSSSLVAVDALASLRHARLVSLAAMQEGASWRPEAFDGYDDKSDGLAEAHDLFGDILGRHREALKQTEKAIKTYGTQPKNAEEQALWDEFSARWEDFLSADETQTQICASLVNANTWDEVHIRSLDLVSNTPSWAGSIHAMGEPLEKLVKLAVADAEDAQRDGETFIGTAKQLILSLFTAAIVTLCLFAMLIVRSVVLPLQSLRSTIEQIGTSNNFALRAQEGGRDEVAQAASAFNLLLERVQGALVKVVGGAGKIDLAASQTSAMAQRVASSATLQNEAAAAIAGAIEHMSAAIAQISSSTQDARARAQDAATAAGSGATAISRTSQENDEVVREVNKASSTISALGAESNRISTIVKVIREVAEQTNMLALNAAIEAARAGEQGRGFAVVADEVRQLAERTRSSADEIREMVDAMQASVKQAMEDMAGVASRTRESRVLSENAAASMNDILTSASQVSEAIGEVSAALVEQDRSAQAISRRIEAVAQMSEENCDTGHHAAEVSRALNGAAGSLRLAVDQFQV</sequence>
<dbReference type="InterPro" id="IPR003122">
    <property type="entry name" value="Tar_rcpt_lig-bd"/>
</dbReference>